<dbReference type="Pfam" id="PF13417">
    <property type="entry name" value="GST_N_3"/>
    <property type="match status" value="1"/>
</dbReference>
<sequence length="239" mass="26918">MYNGSETTPGFYLLVRAAADESSVAACPLTHQVRMICKLKNIEPLIMPFNIQKKSKEFLEINSTGKVPVLVHQLNPDEALVLDDPLLIAKYLEERFPNPPIRSNNREAIVAGSNIFQKFCALIKNNDPAKDPGLQTALLKKLEELNSFLLSSDSSFMESDSLRFSDCSLLPKLLLVRVAAKELKGLEIPGKFEGVWDYIHAGEKQVVFRDTCPSDELIKEHWSRKFATVPLLEGYERKL</sequence>
<proteinExistence type="predicted"/>
<evidence type="ECO:0000259" key="1">
    <source>
        <dbReference type="PROSITE" id="PS50404"/>
    </source>
</evidence>
<dbReference type="PANTHER" id="PTHR43920:SF5">
    <property type="entry name" value="CHLORIDE INTRACELLULAR CHANNEL CLIC"/>
    <property type="match status" value="1"/>
</dbReference>
<feature type="domain" description="GST N-terminal" evidence="1">
    <location>
        <begin position="17"/>
        <end position="100"/>
    </location>
</feature>
<dbReference type="AlphaFoldDB" id="A0AAU9WQ32"/>
<dbReference type="GO" id="GO:0005737">
    <property type="term" value="C:cytoplasm"/>
    <property type="evidence" value="ECO:0007669"/>
    <property type="project" value="TreeGrafter"/>
</dbReference>
<protein>
    <recommendedName>
        <fullName evidence="1">GST N-terminal domain-containing protein</fullName>
    </recommendedName>
</protein>
<dbReference type="SUPFAM" id="SSF52833">
    <property type="entry name" value="Thioredoxin-like"/>
    <property type="match status" value="1"/>
</dbReference>
<dbReference type="GO" id="GO:0016020">
    <property type="term" value="C:membrane"/>
    <property type="evidence" value="ECO:0007669"/>
    <property type="project" value="TreeGrafter"/>
</dbReference>
<gene>
    <name evidence="2" type="ORF">PMEA_00008746</name>
</gene>
<dbReference type="Gene3D" id="1.20.1050.10">
    <property type="match status" value="1"/>
</dbReference>
<dbReference type="Gene3D" id="3.40.30.10">
    <property type="entry name" value="Glutaredoxin"/>
    <property type="match status" value="1"/>
</dbReference>
<name>A0AAU9WQ32_9CNID</name>
<keyword evidence="3" id="KW-1185">Reference proteome</keyword>
<evidence type="ECO:0000313" key="2">
    <source>
        <dbReference type="EMBL" id="CAH3121630.1"/>
    </source>
</evidence>
<accession>A0AAU9WQ32</accession>
<evidence type="ECO:0000313" key="3">
    <source>
        <dbReference type="Proteomes" id="UP001159428"/>
    </source>
</evidence>
<comment type="caution">
    <text evidence="2">The sequence shown here is derived from an EMBL/GenBank/DDBJ whole genome shotgun (WGS) entry which is preliminary data.</text>
</comment>
<dbReference type="PROSITE" id="PS50404">
    <property type="entry name" value="GST_NTER"/>
    <property type="match status" value="1"/>
</dbReference>
<reference evidence="2 3" key="1">
    <citation type="submission" date="2022-05" db="EMBL/GenBank/DDBJ databases">
        <authorList>
            <consortium name="Genoscope - CEA"/>
            <person name="William W."/>
        </authorList>
    </citation>
    <scope>NUCLEOTIDE SEQUENCE [LARGE SCALE GENOMIC DNA]</scope>
</reference>
<dbReference type="Proteomes" id="UP001159428">
    <property type="component" value="Unassembled WGS sequence"/>
</dbReference>
<dbReference type="InterPro" id="IPR004045">
    <property type="entry name" value="Glutathione_S-Trfase_N"/>
</dbReference>
<dbReference type="PANTHER" id="PTHR43920">
    <property type="entry name" value="CHLORIDE INTRACELLULAR CHANNEL, ISOFORM A"/>
    <property type="match status" value="1"/>
</dbReference>
<dbReference type="SUPFAM" id="SSF47616">
    <property type="entry name" value="GST C-terminal domain-like"/>
    <property type="match status" value="1"/>
</dbReference>
<dbReference type="GO" id="GO:0005254">
    <property type="term" value="F:chloride channel activity"/>
    <property type="evidence" value="ECO:0007669"/>
    <property type="project" value="TreeGrafter"/>
</dbReference>
<dbReference type="EMBL" id="CALNXJ010000018">
    <property type="protein sequence ID" value="CAH3121630.1"/>
    <property type="molecule type" value="Genomic_DNA"/>
</dbReference>
<organism evidence="2 3">
    <name type="scientific">Pocillopora meandrina</name>
    <dbReference type="NCBI Taxonomy" id="46732"/>
    <lineage>
        <taxon>Eukaryota</taxon>
        <taxon>Metazoa</taxon>
        <taxon>Cnidaria</taxon>
        <taxon>Anthozoa</taxon>
        <taxon>Hexacorallia</taxon>
        <taxon>Scleractinia</taxon>
        <taxon>Astrocoeniina</taxon>
        <taxon>Pocilloporidae</taxon>
        <taxon>Pocillopora</taxon>
    </lineage>
</organism>
<dbReference type="InterPro" id="IPR036249">
    <property type="entry name" value="Thioredoxin-like_sf"/>
</dbReference>
<dbReference type="InterPro" id="IPR036282">
    <property type="entry name" value="Glutathione-S-Trfase_C_sf"/>
</dbReference>